<dbReference type="AlphaFoldDB" id="A0AAN9SQ23"/>
<organism evidence="2 3">
    <name type="scientific">Psophocarpus tetragonolobus</name>
    <name type="common">Winged bean</name>
    <name type="synonym">Dolichos tetragonolobus</name>
    <dbReference type="NCBI Taxonomy" id="3891"/>
    <lineage>
        <taxon>Eukaryota</taxon>
        <taxon>Viridiplantae</taxon>
        <taxon>Streptophyta</taxon>
        <taxon>Embryophyta</taxon>
        <taxon>Tracheophyta</taxon>
        <taxon>Spermatophyta</taxon>
        <taxon>Magnoliopsida</taxon>
        <taxon>eudicotyledons</taxon>
        <taxon>Gunneridae</taxon>
        <taxon>Pentapetalae</taxon>
        <taxon>rosids</taxon>
        <taxon>fabids</taxon>
        <taxon>Fabales</taxon>
        <taxon>Fabaceae</taxon>
        <taxon>Papilionoideae</taxon>
        <taxon>50 kb inversion clade</taxon>
        <taxon>NPAAA clade</taxon>
        <taxon>indigoferoid/millettioid clade</taxon>
        <taxon>Phaseoleae</taxon>
        <taxon>Psophocarpus</taxon>
    </lineage>
</organism>
<keyword evidence="3" id="KW-1185">Reference proteome</keyword>
<evidence type="ECO:0000313" key="3">
    <source>
        <dbReference type="Proteomes" id="UP001386955"/>
    </source>
</evidence>
<evidence type="ECO:0000313" key="2">
    <source>
        <dbReference type="EMBL" id="KAK7400656.1"/>
    </source>
</evidence>
<accession>A0AAN9SQ23</accession>
<dbReference type="EMBL" id="JAYMYS010000003">
    <property type="protein sequence ID" value="KAK7400656.1"/>
    <property type="molecule type" value="Genomic_DNA"/>
</dbReference>
<gene>
    <name evidence="2" type="ORF">VNO78_11895</name>
</gene>
<protein>
    <submittedName>
        <fullName evidence="2">Uncharacterized protein</fullName>
    </submittedName>
</protein>
<comment type="caution">
    <text evidence="2">The sequence shown here is derived from an EMBL/GenBank/DDBJ whole genome shotgun (WGS) entry which is preliminary data.</text>
</comment>
<evidence type="ECO:0000256" key="1">
    <source>
        <dbReference type="SAM" id="MobiDB-lite"/>
    </source>
</evidence>
<feature type="region of interest" description="Disordered" evidence="1">
    <location>
        <begin position="25"/>
        <end position="49"/>
    </location>
</feature>
<feature type="compositionally biased region" description="Basic and acidic residues" evidence="1">
    <location>
        <begin position="30"/>
        <end position="40"/>
    </location>
</feature>
<proteinExistence type="predicted"/>
<dbReference type="Proteomes" id="UP001386955">
    <property type="component" value="Unassembled WGS sequence"/>
</dbReference>
<reference evidence="2 3" key="1">
    <citation type="submission" date="2024-01" db="EMBL/GenBank/DDBJ databases">
        <title>The genomes of 5 underutilized Papilionoideae crops provide insights into root nodulation and disease resistanc.</title>
        <authorList>
            <person name="Jiang F."/>
        </authorList>
    </citation>
    <scope>NUCLEOTIDE SEQUENCE [LARGE SCALE GENOMIC DNA]</scope>
    <source>
        <strain evidence="2">DUOXIRENSHENG_FW03</strain>
        <tissue evidence="2">Leaves</tissue>
    </source>
</reference>
<sequence length="98" mass="11023">MRVGCESRSKFDFCDQSYQPFKELVNNEQGRGREGVRGESEGGDIEAGVDPEGWEEVAIKLVVVMMDARRLSPHSFSPISYWTSMQRKCGRCLSVMGT</sequence>
<name>A0AAN9SQ23_PSOTE</name>